<dbReference type="InParanoid" id="Q23BU3"/>
<dbReference type="GO" id="GO:0005524">
    <property type="term" value="F:ATP binding"/>
    <property type="evidence" value="ECO:0007669"/>
    <property type="project" value="UniProtKB-KW"/>
</dbReference>
<reference evidence="5" key="1">
    <citation type="journal article" date="2006" name="PLoS Biol.">
        <title>Macronuclear genome sequence of the ciliate Tetrahymena thermophila, a model eukaryote.</title>
        <authorList>
            <person name="Eisen J.A."/>
            <person name="Coyne R.S."/>
            <person name="Wu M."/>
            <person name="Wu D."/>
            <person name="Thiagarajan M."/>
            <person name="Wortman J.R."/>
            <person name="Badger J.H."/>
            <person name="Ren Q."/>
            <person name="Amedeo P."/>
            <person name="Jones K.M."/>
            <person name="Tallon L.J."/>
            <person name="Delcher A.L."/>
            <person name="Salzberg S.L."/>
            <person name="Silva J.C."/>
            <person name="Haas B.J."/>
            <person name="Majoros W.H."/>
            <person name="Farzad M."/>
            <person name="Carlton J.M."/>
            <person name="Smith R.K. Jr."/>
            <person name="Garg J."/>
            <person name="Pearlman R.E."/>
            <person name="Karrer K.M."/>
            <person name="Sun L."/>
            <person name="Manning G."/>
            <person name="Elde N.C."/>
            <person name="Turkewitz A.P."/>
            <person name="Asai D.J."/>
            <person name="Wilkes D.E."/>
            <person name="Wang Y."/>
            <person name="Cai H."/>
            <person name="Collins K."/>
            <person name="Stewart B.A."/>
            <person name="Lee S.R."/>
            <person name="Wilamowska K."/>
            <person name="Weinberg Z."/>
            <person name="Ruzzo W.L."/>
            <person name="Wloga D."/>
            <person name="Gaertig J."/>
            <person name="Frankel J."/>
            <person name="Tsao C.-C."/>
            <person name="Gorovsky M.A."/>
            <person name="Keeling P.J."/>
            <person name="Waller R.F."/>
            <person name="Patron N.J."/>
            <person name="Cherry J.M."/>
            <person name="Stover N.A."/>
            <person name="Krieger C.J."/>
            <person name="del Toro C."/>
            <person name="Ryder H.F."/>
            <person name="Williamson S.C."/>
            <person name="Barbeau R.A."/>
            <person name="Hamilton E.P."/>
            <person name="Orias E."/>
        </authorList>
    </citation>
    <scope>NUCLEOTIDE SEQUENCE [LARGE SCALE GENOMIC DNA]</scope>
    <source>
        <strain evidence="5">SB210</strain>
    </source>
</reference>
<keyword evidence="2" id="KW-0067">ATP-binding</keyword>
<dbReference type="RefSeq" id="XP_001014270.2">
    <property type="nucleotide sequence ID" value="XM_001014270.2"/>
</dbReference>
<dbReference type="KEGG" id="tet:TTHERM_00227390"/>
<dbReference type="InterPro" id="IPR050221">
    <property type="entry name" value="26S_Proteasome_ATPase"/>
</dbReference>
<evidence type="ECO:0000259" key="3">
    <source>
        <dbReference type="Pfam" id="PF00004"/>
    </source>
</evidence>
<evidence type="ECO:0000313" key="4">
    <source>
        <dbReference type="EMBL" id="EAR94025.2"/>
    </source>
</evidence>
<dbReference type="EMBL" id="GG662718">
    <property type="protein sequence ID" value="EAR94025.2"/>
    <property type="molecule type" value="Genomic_DNA"/>
</dbReference>
<dbReference type="InterPro" id="IPR003959">
    <property type="entry name" value="ATPase_AAA_core"/>
</dbReference>
<dbReference type="eggNOG" id="KOG0735">
    <property type="taxonomic scope" value="Eukaryota"/>
</dbReference>
<evidence type="ECO:0000256" key="2">
    <source>
        <dbReference type="ARBA" id="ARBA00022840"/>
    </source>
</evidence>
<dbReference type="STRING" id="312017.Q23BU3"/>
<keyword evidence="5" id="KW-1185">Reference proteome</keyword>
<sequence>MKGEKKKFDKYGLYCEYSQQENLQINTFLMNCILNYQEKKYTKDNSDFKRMLNDYASPDLKKNFFDGNFEDMDFDNPEHENLMDFISYISDFIYKMQDILIKMQKFDGKQSFQEYLESFYQTIMKQNRRQDMESLNQMLSQKKEFQYFILFDPYWKDAFKELVKIFQGINNAENIETKMGIKVSFKSKEARNMFNLLCAQCISQFKLIKQQDVKSICEHAEFEKLKIQALKTVFANFVIFRHTNVQKQFFSSQQQNLLDLHLFTPEISSKEDQSLMTYQQNPYILLPQNMHIQLIDQKKNPLSLVKSMKLVIQNKDYDYISYEENEELDIQLQNQDKSKYKKLEYFITYFYYYNEEDEEDQQSRYAFVPAQVLDDGVKSMQQSCFGLDGFLQNSQMQSLLEEFKNPLRFYECKGPLIYGPPGTGKTFIIQKMIKYFQIHLIFDGNSSTFQTSLQGQGSRMLTYYFNRARAIPWQPCAAHIGEIEQLVKKKDKDGGGSSEVLNKLLELTDGTETVGNIKIFSTTNHVEMIEEAILSRFRQVYLGKSNTPLRRDWIVWYLLQNKNQSEDNFKSIIQGFIPDVEDFIKQSEKEQEKQLKDAIQDIVSYTVNFSTRQLKALMSNITSKILFGELNYQSQPEQKLKCILNFCKSLGEDNFMFGSKSLPQTMFDCLNQNPSEFVNQLLNESNQKKQDNSSQQLILMDSLEDELNSQEVQLFIDENFEYSKVVFIDQSTVQNERISILKQKQRISQKIHLYKKVEDMYYKLEILVGTILKCQQFKHLLQEIEDSISKFGKLFIDLDKQLQFYRDYQQNKKKLQLPQEIFTLLQKTRTEQIKKYEELKSGINAESNNGKKVKLLPIDKLREIDNLFKVFKELIQQIDKQINKVRDDIDRYTSFLSLEQKLGEIKDILIKDNSQIDFQKLIKNQEAFANNEANKLLMQLKKIIRADQLEYMEVEQIIKQKRFYQVNFCSLRDPSYDNIMVLLAEFINRGDFSKVDMVDYHSCERNNAFKDINSFKDYISNLTKEGKEEEKSLIVYKLDEILDVTEAEDTQIEKDRLQMAIKIFQTINVDTTNSNMWSIFISKNQNVIDLFYNTVTYWPKQSIKGKLIQIQQEQLKLIECKFCGKTFKESDEEDQCKAHISDEFFIEKNTEKYKKFEGDWFGPYLEEYYKRQKHAKEHKNNSLSSNESQQDKLTKKSCTYCENYQEFKIDNYSLDLYELNADSFKIMKSNSIIPQYLKSFEQIINLKQPIQLEEVKRRIQKREAFANEFKRVCCQGDYYKEQCNPHKHQKKEEITEESIKQEIYVYIKNKIQELK</sequence>
<dbReference type="SUPFAM" id="SSF52540">
    <property type="entry name" value="P-loop containing nucleoside triphosphate hydrolases"/>
    <property type="match status" value="1"/>
</dbReference>
<name>Q23BU3_TETTS</name>
<evidence type="ECO:0000256" key="1">
    <source>
        <dbReference type="ARBA" id="ARBA00022741"/>
    </source>
</evidence>
<dbReference type="Pfam" id="PF00004">
    <property type="entry name" value="AAA"/>
    <property type="match status" value="1"/>
</dbReference>
<keyword evidence="1" id="KW-0547">Nucleotide-binding</keyword>
<proteinExistence type="predicted"/>
<dbReference type="InterPro" id="IPR027417">
    <property type="entry name" value="P-loop_NTPase"/>
</dbReference>
<organism evidence="4 5">
    <name type="scientific">Tetrahymena thermophila (strain SB210)</name>
    <dbReference type="NCBI Taxonomy" id="312017"/>
    <lineage>
        <taxon>Eukaryota</taxon>
        <taxon>Sar</taxon>
        <taxon>Alveolata</taxon>
        <taxon>Ciliophora</taxon>
        <taxon>Intramacronucleata</taxon>
        <taxon>Oligohymenophorea</taxon>
        <taxon>Hymenostomatida</taxon>
        <taxon>Tetrahymenina</taxon>
        <taxon>Tetrahymenidae</taxon>
        <taxon>Tetrahymena</taxon>
    </lineage>
</organism>
<feature type="domain" description="ATPase AAA-type core" evidence="3">
    <location>
        <begin position="416"/>
        <end position="540"/>
    </location>
</feature>
<dbReference type="GeneID" id="7831278"/>
<dbReference type="PANTHER" id="PTHR23073">
    <property type="entry name" value="26S PROTEASOME REGULATORY SUBUNIT"/>
    <property type="match status" value="1"/>
</dbReference>
<dbReference type="HOGENOM" id="CLU_264143_0_0_1"/>
<dbReference type="CDD" id="cd19481">
    <property type="entry name" value="RecA-like_protease"/>
    <property type="match status" value="1"/>
</dbReference>
<protein>
    <submittedName>
        <fullName evidence="4">AAA family ATPase CDC48 subfamily protein</fullName>
    </submittedName>
</protein>
<dbReference type="GO" id="GO:0016887">
    <property type="term" value="F:ATP hydrolysis activity"/>
    <property type="evidence" value="ECO:0007669"/>
    <property type="project" value="InterPro"/>
</dbReference>
<dbReference type="Gene3D" id="3.40.50.300">
    <property type="entry name" value="P-loop containing nucleotide triphosphate hydrolases"/>
    <property type="match status" value="1"/>
</dbReference>
<evidence type="ECO:0000313" key="5">
    <source>
        <dbReference type="Proteomes" id="UP000009168"/>
    </source>
</evidence>
<dbReference type="Proteomes" id="UP000009168">
    <property type="component" value="Unassembled WGS sequence"/>
</dbReference>
<gene>
    <name evidence="4" type="ORF">TTHERM_00227390</name>
</gene>
<accession>Q23BU3</accession>